<feature type="compositionally biased region" description="Gly residues" evidence="1">
    <location>
        <begin position="132"/>
        <end position="141"/>
    </location>
</feature>
<organism evidence="2 3">
    <name type="scientific">Monosporascus cannonballus</name>
    <dbReference type="NCBI Taxonomy" id="155416"/>
    <lineage>
        <taxon>Eukaryota</taxon>
        <taxon>Fungi</taxon>
        <taxon>Dikarya</taxon>
        <taxon>Ascomycota</taxon>
        <taxon>Pezizomycotina</taxon>
        <taxon>Sordariomycetes</taxon>
        <taxon>Xylariomycetidae</taxon>
        <taxon>Xylariales</taxon>
        <taxon>Xylariales incertae sedis</taxon>
        <taxon>Monosporascus</taxon>
    </lineage>
</organism>
<evidence type="ECO:0000313" key="2">
    <source>
        <dbReference type="EMBL" id="RYO91305.1"/>
    </source>
</evidence>
<evidence type="ECO:0000256" key="1">
    <source>
        <dbReference type="SAM" id="MobiDB-lite"/>
    </source>
</evidence>
<comment type="caution">
    <text evidence="2">The sequence shown here is derived from an EMBL/GenBank/DDBJ whole genome shotgun (WGS) entry which is preliminary data.</text>
</comment>
<dbReference type="Proteomes" id="UP000294003">
    <property type="component" value="Unassembled WGS sequence"/>
</dbReference>
<gene>
    <name evidence="2" type="ORF">DL762_002291</name>
</gene>
<proteinExistence type="predicted"/>
<accession>A0ABY0HEJ6</accession>
<protein>
    <submittedName>
        <fullName evidence="2">Uncharacterized protein</fullName>
    </submittedName>
</protein>
<feature type="region of interest" description="Disordered" evidence="1">
    <location>
        <begin position="119"/>
        <end position="163"/>
    </location>
</feature>
<sequence>MALYMVAGRGGCKAREDRWLGRRAGKRQAGDLVKIGTHLFDNLQFDNDVRVSHDTAQYSSSTSSAGAAFQSQLYNSDVDWLLDVTPPAGPHDRRREENMRNVRAASLQELRGLGSQFGMARGYGDGNEEGGGDGGGDGGGRCNRRLEDPLAIGRRRGIESEKV</sequence>
<dbReference type="EMBL" id="QJNS01000043">
    <property type="protein sequence ID" value="RYO91305.1"/>
    <property type="molecule type" value="Genomic_DNA"/>
</dbReference>
<reference evidence="2 3" key="1">
    <citation type="submission" date="2018-06" db="EMBL/GenBank/DDBJ databases">
        <title>Complete Genomes of Monosporascus.</title>
        <authorList>
            <person name="Robinson A.J."/>
            <person name="Natvig D.O."/>
        </authorList>
    </citation>
    <scope>NUCLEOTIDE SEQUENCE [LARGE SCALE GENOMIC DNA]</scope>
    <source>
        <strain evidence="2 3">CBS 609.92</strain>
    </source>
</reference>
<evidence type="ECO:0000313" key="3">
    <source>
        <dbReference type="Proteomes" id="UP000294003"/>
    </source>
</evidence>
<name>A0ABY0HEJ6_9PEZI</name>
<keyword evidence="3" id="KW-1185">Reference proteome</keyword>